<proteinExistence type="predicted"/>
<sequence length="340" mass="37045">MDIMPLAVRNKTVETKGQFLICYATADMINRFQDYPTIVAIDGTHKTCGAGYHLVTVLVFDARGEGTPVFQCLMETENKAVFSVALKTLQSVAPNACTNVRNFCKHSHVLALMKTAELESQPDKDVENVEDLDCRLDCTSNPEDISRINSSIENERDMSKEYGLLRLSQRFLTIDTQLKEKMDGIKQVISSAGVDRDYQMGLIDSLESLIDNIPTCKCPLPQEVLSPVSDGTWAPKAVERQVEPPQPIVALPSALKVMLCTSANSTNPTQSISSFKETVPSPKVQAGTFQGATGEFQAADGGGRQGVSALGQERGDGLIDVNLPSNVIDMAQETINSWVI</sequence>
<evidence type="ECO:0000313" key="2">
    <source>
        <dbReference type="EMBL" id="TRY75488.1"/>
    </source>
</evidence>
<organism evidence="2 3">
    <name type="scientific">Tigriopus californicus</name>
    <name type="common">Marine copepod</name>
    <dbReference type="NCBI Taxonomy" id="6832"/>
    <lineage>
        <taxon>Eukaryota</taxon>
        <taxon>Metazoa</taxon>
        <taxon>Ecdysozoa</taxon>
        <taxon>Arthropoda</taxon>
        <taxon>Crustacea</taxon>
        <taxon>Multicrustacea</taxon>
        <taxon>Hexanauplia</taxon>
        <taxon>Copepoda</taxon>
        <taxon>Harpacticoida</taxon>
        <taxon>Harpacticidae</taxon>
        <taxon>Tigriopus</taxon>
    </lineage>
</organism>
<protein>
    <recommendedName>
        <fullName evidence="1">ZSWIM1/3 RNaseH-like domain-containing protein</fullName>
    </recommendedName>
</protein>
<name>A0A553PCU1_TIGCA</name>
<gene>
    <name evidence="2" type="ORF">TCAL_14550</name>
</gene>
<accession>A0A553PCU1</accession>
<dbReference type="InterPro" id="IPR048324">
    <property type="entry name" value="ZSWIM1-3_RNaseH-like"/>
</dbReference>
<dbReference type="Proteomes" id="UP000318571">
    <property type="component" value="Chromosome 2"/>
</dbReference>
<evidence type="ECO:0000313" key="3">
    <source>
        <dbReference type="Proteomes" id="UP000318571"/>
    </source>
</evidence>
<comment type="caution">
    <text evidence="2">The sequence shown here is derived from an EMBL/GenBank/DDBJ whole genome shotgun (WGS) entry which is preliminary data.</text>
</comment>
<keyword evidence="3" id="KW-1185">Reference proteome</keyword>
<evidence type="ECO:0000259" key="1">
    <source>
        <dbReference type="Pfam" id="PF21056"/>
    </source>
</evidence>
<dbReference type="EMBL" id="VCGU01000005">
    <property type="protein sequence ID" value="TRY75488.1"/>
    <property type="molecule type" value="Genomic_DNA"/>
</dbReference>
<reference evidence="2 3" key="1">
    <citation type="journal article" date="2018" name="Nat. Ecol. Evol.">
        <title>Genomic signatures of mitonuclear coevolution across populations of Tigriopus californicus.</title>
        <authorList>
            <person name="Barreto F.S."/>
            <person name="Watson E.T."/>
            <person name="Lima T.G."/>
            <person name="Willett C.S."/>
            <person name="Edmands S."/>
            <person name="Li W."/>
            <person name="Burton R.S."/>
        </authorList>
    </citation>
    <scope>NUCLEOTIDE SEQUENCE [LARGE SCALE GENOMIC DNA]</scope>
    <source>
        <strain evidence="2 3">San Diego</strain>
    </source>
</reference>
<dbReference type="Pfam" id="PF21056">
    <property type="entry name" value="ZSWIM1-3_RNaseH-like"/>
    <property type="match status" value="1"/>
</dbReference>
<feature type="domain" description="ZSWIM1/3 RNaseH-like" evidence="1">
    <location>
        <begin position="20"/>
        <end position="101"/>
    </location>
</feature>
<dbReference type="AlphaFoldDB" id="A0A553PCU1"/>